<dbReference type="Proteomes" id="UP000053989">
    <property type="component" value="Unassembled WGS sequence"/>
</dbReference>
<dbReference type="InParanoid" id="A0A0C3D6L7"/>
<proteinExistence type="predicted"/>
<dbReference type="Gene3D" id="1.20.1280.50">
    <property type="match status" value="1"/>
</dbReference>
<dbReference type="SUPFAM" id="SSF81383">
    <property type="entry name" value="F-box domain"/>
    <property type="match status" value="1"/>
</dbReference>
<accession>A0A0C3D6L7</accession>
<protein>
    <recommendedName>
        <fullName evidence="2">F-box domain-containing protein</fullName>
    </recommendedName>
</protein>
<evidence type="ECO:0000313" key="3">
    <source>
        <dbReference type="EMBL" id="KIM51716.1"/>
    </source>
</evidence>
<dbReference type="Pfam" id="PF12937">
    <property type="entry name" value="F-box-like"/>
    <property type="match status" value="1"/>
</dbReference>
<dbReference type="OrthoDB" id="2117972at2759"/>
<dbReference type="PROSITE" id="PS50181">
    <property type="entry name" value="FBOX"/>
    <property type="match status" value="1"/>
</dbReference>
<feature type="domain" description="F-box" evidence="2">
    <location>
        <begin position="141"/>
        <end position="188"/>
    </location>
</feature>
<gene>
    <name evidence="3" type="ORF">SCLCIDRAFT_33225</name>
</gene>
<dbReference type="AlphaFoldDB" id="A0A0C3D6L7"/>
<dbReference type="HOGENOM" id="CLU_017706_2_0_1"/>
<evidence type="ECO:0000259" key="2">
    <source>
        <dbReference type="PROSITE" id="PS50181"/>
    </source>
</evidence>
<reference evidence="3 4" key="1">
    <citation type="submission" date="2014-04" db="EMBL/GenBank/DDBJ databases">
        <authorList>
            <consortium name="DOE Joint Genome Institute"/>
            <person name="Kuo A."/>
            <person name="Kohler A."/>
            <person name="Nagy L.G."/>
            <person name="Floudas D."/>
            <person name="Copeland A."/>
            <person name="Barry K.W."/>
            <person name="Cichocki N."/>
            <person name="Veneault-Fourrey C."/>
            <person name="LaButti K."/>
            <person name="Lindquist E.A."/>
            <person name="Lipzen A."/>
            <person name="Lundell T."/>
            <person name="Morin E."/>
            <person name="Murat C."/>
            <person name="Sun H."/>
            <person name="Tunlid A."/>
            <person name="Henrissat B."/>
            <person name="Grigoriev I.V."/>
            <person name="Hibbett D.S."/>
            <person name="Martin F."/>
            <person name="Nordberg H.P."/>
            <person name="Cantor M.N."/>
            <person name="Hua S.X."/>
        </authorList>
    </citation>
    <scope>NUCLEOTIDE SEQUENCE [LARGE SCALE GENOMIC DNA]</scope>
    <source>
        <strain evidence="3 4">Foug A</strain>
    </source>
</reference>
<evidence type="ECO:0000313" key="4">
    <source>
        <dbReference type="Proteomes" id="UP000053989"/>
    </source>
</evidence>
<name>A0A0C3D6L7_9AGAM</name>
<sequence>MNAQKDVDKESLELDRLSEAWGDEQRKPTCQPNPPQNEPSSVPTATGNAPDYTVKGEAQLGHPLARAVEIYHSIVQHQQAGLLDDTLGLIVRLSAWSQTLTVHTPQKKQQLQQLAASGVLANVITDLPSNLTFASDNKHEGATLSLIPNELLLRILRSLSDTTTIERFAAVCRKARVLSLNPLPWRRFFADGTVLSLLAVKIFHLSQAIFAHEGLPCGSLATRWISRSDIQLAFFSRSLSLQFPDAMLTLHSKPLGRWNKLEIISYEAVDAEGEAVLFALNYRPFWFSKVKS</sequence>
<dbReference type="STRING" id="1036808.A0A0C3D6L7"/>
<dbReference type="FunCoup" id="A0A0C3D6L7">
    <property type="interactions" value="82"/>
</dbReference>
<feature type="compositionally biased region" description="Polar residues" evidence="1">
    <location>
        <begin position="38"/>
        <end position="47"/>
    </location>
</feature>
<keyword evidence="4" id="KW-1185">Reference proteome</keyword>
<dbReference type="InterPro" id="IPR036047">
    <property type="entry name" value="F-box-like_dom_sf"/>
</dbReference>
<feature type="compositionally biased region" description="Basic and acidic residues" evidence="1">
    <location>
        <begin position="1"/>
        <end position="27"/>
    </location>
</feature>
<dbReference type="InterPro" id="IPR001810">
    <property type="entry name" value="F-box_dom"/>
</dbReference>
<evidence type="ECO:0000256" key="1">
    <source>
        <dbReference type="SAM" id="MobiDB-lite"/>
    </source>
</evidence>
<reference evidence="4" key="2">
    <citation type="submission" date="2015-01" db="EMBL/GenBank/DDBJ databases">
        <title>Evolutionary Origins and Diversification of the Mycorrhizal Mutualists.</title>
        <authorList>
            <consortium name="DOE Joint Genome Institute"/>
            <consortium name="Mycorrhizal Genomics Consortium"/>
            <person name="Kohler A."/>
            <person name="Kuo A."/>
            <person name="Nagy L.G."/>
            <person name="Floudas D."/>
            <person name="Copeland A."/>
            <person name="Barry K.W."/>
            <person name="Cichocki N."/>
            <person name="Veneault-Fourrey C."/>
            <person name="LaButti K."/>
            <person name="Lindquist E.A."/>
            <person name="Lipzen A."/>
            <person name="Lundell T."/>
            <person name="Morin E."/>
            <person name="Murat C."/>
            <person name="Riley R."/>
            <person name="Ohm R."/>
            <person name="Sun H."/>
            <person name="Tunlid A."/>
            <person name="Henrissat B."/>
            <person name="Grigoriev I.V."/>
            <person name="Hibbett D.S."/>
            <person name="Martin F."/>
        </authorList>
    </citation>
    <scope>NUCLEOTIDE SEQUENCE [LARGE SCALE GENOMIC DNA]</scope>
    <source>
        <strain evidence="4">Foug A</strain>
    </source>
</reference>
<organism evidence="3 4">
    <name type="scientific">Scleroderma citrinum Foug A</name>
    <dbReference type="NCBI Taxonomy" id="1036808"/>
    <lineage>
        <taxon>Eukaryota</taxon>
        <taxon>Fungi</taxon>
        <taxon>Dikarya</taxon>
        <taxon>Basidiomycota</taxon>
        <taxon>Agaricomycotina</taxon>
        <taxon>Agaricomycetes</taxon>
        <taxon>Agaricomycetidae</taxon>
        <taxon>Boletales</taxon>
        <taxon>Sclerodermatineae</taxon>
        <taxon>Sclerodermataceae</taxon>
        <taxon>Scleroderma</taxon>
    </lineage>
</organism>
<feature type="region of interest" description="Disordered" evidence="1">
    <location>
        <begin position="1"/>
        <end position="53"/>
    </location>
</feature>
<dbReference type="EMBL" id="KN822243">
    <property type="protein sequence ID" value="KIM51716.1"/>
    <property type="molecule type" value="Genomic_DNA"/>
</dbReference>